<protein>
    <submittedName>
        <fullName evidence="2">F-box domain-containing protein</fullName>
    </submittedName>
</protein>
<gene>
    <name evidence="2" type="ORF">CSOJ01_03398</name>
</gene>
<keyword evidence="3" id="KW-1185">Reference proteome</keyword>
<accession>A0A8H6N147</accession>
<comment type="caution">
    <text evidence="2">The sequence shown here is derived from an EMBL/GenBank/DDBJ whole genome shotgun (WGS) entry which is preliminary data.</text>
</comment>
<sequence length="392" mass="44213">MPATLDALPEGNEPKMAEFSSIEPQKLIKKLSHRPYEILEAMITIHTPRIPPAPSALSRPLPSRISSLGVLDRLPPEIMSMVLGLLDLPSLAFFARVSHRANDVIRSLRQYQDLLAFAPEAVEALRRTEVIRVHSVAHLHDALRSRRCATCTELGEFLFLPTGERCCWQCLRDHPFLRMISPWQAQMYFCLSRRHLRRLTPFTVIGGAYGIHGGVYDFRQRSIREQTLFSARAALELGLKVHGSAENLAKALKRSSLSSEAMITARFLQGGTKVLQNADLLLMPSLDDVPEDEFFGAASMPFPSVSGSGEIHYGLWCYGCKFNANMYMQELLPQDVLAGIVPPNRNGERILKGLARRARSRESFYEHMRNCYGAREYVTELERILARDGELH</sequence>
<dbReference type="AlphaFoldDB" id="A0A8H6N147"/>
<dbReference type="InterPro" id="IPR036047">
    <property type="entry name" value="F-box-like_dom_sf"/>
</dbReference>
<evidence type="ECO:0000259" key="1">
    <source>
        <dbReference type="PROSITE" id="PS50181"/>
    </source>
</evidence>
<dbReference type="Proteomes" id="UP000652219">
    <property type="component" value="Unassembled WGS sequence"/>
</dbReference>
<organism evidence="2 3">
    <name type="scientific">Colletotrichum sojae</name>
    <dbReference type="NCBI Taxonomy" id="2175907"/>
    <lineage>
        <taxon>Eukaryota</taxon>
        <taxon>Fungi</taxon>
        <taxon>Dikarya</taxon>
        <taxon>Ascomycota</taxon>
        <taxon>Pezizomycotina</taxon>
        <taxon>Sordariomycetes</taxon>
        <taxon>Hypocreomycetidae</taxon>
        <taxon>Glomerellales</taxon>
        <taxon>Glomerellaceae</taxon>
        <taxon>Colletotrichum</taxon>
        <taxon>Colletotrichum orchidearum species complex</taxon>
    </lineage>
</organism>
<evidence type="ECO:0000313" key="2">
    <source>
        <dbReference type="EMBL" id="KAF6815718.1"/>
    </source>
</evidence>
<dbReference type="Pfam" id="PF00646">
    <property type="entry name" value="F-box"/>
    <property type="match status" value="1"/>
</dbReference>
<dbReference type="EMBL" id="WIGN01000033">
    <property type="protein sequence ID" value="KAF6815718.1"/>
    <property type="molecule type" value="Genomic_DNA"/>
</dbReference>
<dbReference type="InterPro" id="IPR001810">
    <property type="entry name" value="F-box_dom"/>
</dbReference>
<dbReference type="PROSITE" id="PS50181">
    <property type="entry name" value="FBOX"/>
    <property type="match status" value="1"/>
</dbReference>
<evidence type="ECO:0000313" key="3">
    <source>
        <dbReference type="Proteomes" id="UP000652219"/>
    </source>
</evidence>
<dbReference type="CDD" id="cd09917">
    <property type="entry name" value="F-box_SF"/>
    <property type="match status" value="1"/>
</dbReference>
<reference evidence="2 3" key="1">
    <citation type="journal article" date="2020" name="Phytopathology">
        <title>Genome Sequence Resources of Colletotrichum truncatum, C. plurivorum, C. musicola, and C. sojae: Four Species Pathogenic to Soybean (Glycine max).</title>
        <authorList>
            <person name="Rogerio F."/>
            <person name="Boufleur T.R."/>
            <person name="Ciampi-Guillardi M."/>
            <person name="Sukno S.A."/>
            <person name="Thon M.R."/>
            <person name="Massola Junior N.S."/>
            <person name="Baroncelli R."/>
        </authorList>
    </citation>
    <scope>NUCLEOTIDE SEQUENCE [LARGE SCALE GENOMIC DNA]</scope>
    <source>
        <strain evidence="2 3">LFN0009</strain>
    </source>
</reference>
<proteinExistence type="predicted"/>
<feature type="domain" description="F-box" evidence="1">
    <location>
        <begin position="68"/>
        <end position="114"/>
    </location>
</feature>
<name>A0A8H6N147_9PEZI</name>
<dbReference type="SUPFAM" id="SSF81383">
    <property type="entry name" value="F-box domain"/>
    <property type="match status" value="1"/>
</dbReference>